<protein>
    <recommendedName>
        <fullName evidence="8">37S ribosomal protein S28, mitochondrial</fullName>
    </recommendedName>
</protein>
<dbReference type="PANTHER" id="PTHR23321:SF26">
    <property type="entry name" value="SMALL RIBOSOMAL SUBUNIT PROTEIN US15M"/>
    <property type="match status" value="1"/>
</dbReference>
<evidence type="ECO:0000256" key="1">
    <source>
        <dbReference type="ARBA" id="ARBA00008434"/>
    </source>
</evidence>
<sequence length="289" mass="33739">MFTRTIISKVKPNVFTSFNRCYHATAITQGARAVRFLKAQKRRQKNEARQASIKNSSEMVDPVLGRKDTPFINRIMAEIKEPNVLAGSYDYQEVEKFLGSIEATKQEHRNLSPLNPELAQTETPESLVNRHEAISRILNIRNANRKDSMKIALRLAREEFQRFPSDTGSSEVQAACMTVKIHNLAQHVQNHKKDNANTRILRMLVQQRQSILKYLKRDNPERYYWTLEKLGLNDAAVMQEFNLDRRYMQDFKFFGDRILVKESKKVAQQLRKDERKQKRAKKQGDEAMI</sequence>
<evidence type="ECO:0000256" key="2">
    <source>
        <dbReference type="ARBA" id="ARBA00022980"/>
    </source>
</evidence>
<dbReference type="SMART" id="SM01387">
    <property type="entry name" value="Ribosomal_S15"/>
    <property type="match status" value="1"/>
</dbReference>
<keyword evidence="3 4" id="KW-0687">Ribonucleoprotein</keyword>
<gene>
    <name evidence="6" type="ORF">RNJ44_04654</name>
</gene>
<comment type="caution">
    <text evidence="6">The sequence shown here is derived from an EMBL/GenBank/DDBJ whole genome shotgun (WGS) entry which is preliminary data.</text>
</comment>
<evidence type="ECO:0008006" key="8">
    <source>
        <dbReference type="Google" id="ProtNLM"/>
    </source>
</evidence>
<proteinExistence type="inferred from homology"/>
<dbReference type="PROSITE" id="PS00362">
    <property type="entry name" value="RIBOSOMAL_S15"/>
    <property type="match status" value="1"/>
</dbReference>
<reference evidence="6 7" key="1">
    <citation type="submission" date="2024-05" db="EMBL/GenBank/DDBJ databases">
        <title>Long read based assembly of the Candida bracarensis genome reveals expanded adhesin content.</title>
        <authorList>
            <person name="Marcet-Houben M."/>
            <person name="Ksiezopolska E."/>
            <person name="Gabaldon T."/>
        </authorList>
    </citation>
    <scope>NUCLEOTIDE SEQUENCE [LARGE SCALE GENOMIC DNA]</scope>
    <source>
        <strain evidence="6 7">CBM6</strain>
    </source>
</reference>
<dbReference type="NCBIfam" id="TIGR00952">
    <property type="entry name" value="S15_bact"/>
    <property type="match status" value="1"/>
</dbReference>
<dbReference type="EMBL" id="JBEVYD010000005">
    <property type="protein sequence ID" value="KAL3232738.1"/>
    <property type="molecule type" value="Genomic_DNA"/>
</dbReference>
<evidence type="ECO:0000256" key="5">
    <source>
        <dbReference type="SAM" id="MobiDB-lite"/>
    </source>
</evidence>
<dbReference type="InterPro" id="IPR009068">
    <property type="entry name" value="uS15_NS1_RNA-bd_sf"/>
</dbReference>
<dbReference type="PANTHER" id="PTHR23321">
    <property type="entry name" value="RIBOSOMAL PROTEIN S15, BACTERIAL AND ORGANELLAR"/>
    <property type="match status" value="1"/>
</dbReference>
<dbReference type="Gene3D" id="1.10.287.10">
    <property type="entry name" value="S15/NS1, RNA-binding"/>
    <property type="match status" value="1"/>
</dbReference>
<keyword evidence="2 4" id="KW-0689">Ribosomal protein</keyword>
<dbReference type="InterPro" id="IPR000589">
    <property type="entry name" value="Ribosomal_uS15"/>
</dbReference>
<accession>A0ABR4NVJ3</accession>
<evidence type="ECO:0000256" key="4">
    <source>
        <dbReference type="RuleBase" id="RU003919"/>
    </source>
</evidence>
<evidence type="ECO:0000313" key="7">
    <source>
        <dbReference type="Proteomes" id="UP001623330"/>
    </source>
</evidence>
<dbReference type="SUPFAM" id="SSF47060">
    <property type="entry name" value="S15/NS1 RNA-binding domain"/>
    <property type="match status" value="1"/>
</dbReference>
<comment type="similarity">
    <text evidence="1 4">Belongs to the universal ribosomal protein uS15 family.</text>
</comment>
<feature type="region of interest" description="Disordered" evidence="5">
    <location>
        <begin position="269"/>
        <end position="289"/>
    </location>
</feature>
<keyword evidence="7" id="KW-1185">Reference proteome</keyword>
<dbReference type="CDD" id="cd00353">
    <property type="entry name" value="Ribosomal_S15p_S13e"/>
    <property type="match status" value="1"/>
</dbReference>
<dbReference type="Pfam" id="PF00312">
    <property type="entry name" value="Ribosomal_S15"/>
    <property type="match status" value="1"/>
</dbReference>
<dbReference type="Proteomes" id="UP001623330">
    <property type="component" value="Unassembled WGS sequence"/>
</dbReference>
<evidence type="ECO:0000313" key="6">
    <source>
        <dbReference type="EMBL" id="KAL3232738.1"/>
    </source>
</evidence>
<organism evidence="6 7">
    <name type="scientific">Nakaseomyces bracarensis</name>
    <dbReference type="NCBI Taxonomy" id="273131"/>
    <lineage>
        <taxon>Eukaryota</taxon>
        <taxon>Fungi</taxon>
        <taxon>Dikarya</taxon>
        <taxon>Ascomycota</taxon>
        <taxon>Saccharomycotina</taxon>
        <taxon>Saccharomycetes</taxon>
        <taxon>Saccharomycetales</taxon>
        <taxon>Saccharomycetaceae</taxon>
        <taxon>Nakaseomyces</taxon>
    </lineage>
</organism>
<dbReference type="HAMAP" id="MF_01343_B">
    <property type="entry name" value="Ribosomal_uS15_B"/>
    <property type="match status" value="1"/>
</dbReference>
<dbReference type="InterPro" id="IPR005290">
    <property type="entry name" value="Ribosomal_uS15_bac-type"/>
</dbReference>
<name>A0ABR4NVJ3_9SACH</name>
<evidence type="ECO:0000256" key="3">
    <source>
        <dbReference type="ARBA" id="ARBA00023274"/>
    </source>
</evidence>